<evidence type="ECO:0008006" key="4">
    <source>
        <dbReference type="Google" id="ProtNLM"/>
    </source>
</evidence>
<organism evidence="2 3">
    <name type="scientific">Cloeon dipterum</name>
    <dbReference type="NCBI Taxonomy" id="197152"/>
    <lineage>
        <taxon>Eukaryota</taxon>
        <taxon>Metazoa</taxon>
        <taxon>Ecdysozoa</taxon>
        <taxon>Arthropoda</taxon>
        <taxon>Hexapoda</taxon>
        <taxon>Insecta</taxon>
        <taxon>Pterygota</taxon>
        <taxon>Palaeoptera</taxon>
        <taxon>Ephemeroptera</taxon>
        <taxon>Pisciforma</taxon>
        <taxon>Baetidae</taxon>
        <taxon>Cloeon</taxon>
    </lineage>
</organism>
<proteinExistence type="predicted"/>
<dbReference type="OrthoDB" id="565904at2759"/>
<feature type="chain" id="PRO_5035907707" description="Lipocalin/cytosolic fatty-acid binding domain-containing protein" evidence="1">
    <location>
        <begin position="18"/>
        <end position="192"/>
    </location>
</feature>
<dbReference type="AlphaFoldDB" id="A0A8S1DRH8"/>
<reference evidence="2 3" key="1">
    <citation type="submission" date="2020-04" db="EMBL/GenBank/DDBJ databases">
        <authorList>
            <person name="Alioto T."/>
            <person name="Alioto T."/>
            <person name="Gomez Garrido J."/>
        </authorList>
    </citation>
    <scope>NUCLEOTIDE SEQUENCE [LARGE SCALE GENOMIC DNA]</scope>
</reference>
<dbReference type="InterPro" id="IPR012674">
    <property type="entry name" value="Calycin"/>
</dbReference>
<evidence type="ECO:0000256" key="1">
    <source>
        <dbReference type="SAM" id="SignalP"/>
    </source>
</evidence>
<gene>
    <name evidence="2" type="ORF">CLODIP_2_CD10865</name>
</gene>
<dbReference type="GO" id="GO:0000302">
    <property type="term" value="P:response to reactive oxygen species"/>
    <property type="evidence" value="ECO:0007669"/>
    <property type="project" value="TreeGrafter"/>
</dbReference>
<dbReference type="GO" id="GO:0005737">
    <property type="term" value="C:cytoplasm"/>
    <property type="evidence" value="ECO:0007669"/>
    <property type="project" value="TreeGrafter"/>
</dbReference>
<keyword evidence="3" id="KW-1185">Reference proteome</keyword>
<dbReference type="SUPFAM" id="SSF50814">
    <property type="entry name" value="Lipocalins"/>
    <property type="match status" value="1"/>
</dbReference>
<dbReference type="PANTHER" id="PTHR10612:SF11">
    <property type="entry name" value="KARL, ISOFORM A"/>
    <property type="match status" value="1"/>
</dbReference>
<sequence length="192" mass="21438">MLRFCFLLLAALAAAQAIERCPLLASKNPFDPSKFAGHWHLLGYNHRADHPETVRCQKIDVVSAEVDGKVTVTYNYDYIQNDKPTKSQIISQAFRPGFPGLFLGSWKGENVPTWSEPYVTSILATDYENYAIVVACAPQFDAETKTFGRSLYAQILGRSTSLNEDTYSTLKNVLSGYDISIDLIKNIDNTNC</sequence>
<name>A0A8S1DRH8_9INSE</name>
<dbReference type="PANTHER" id="PTHR10612">
    <property type="entry name" value="APOLIPOPROTEIN D"/>
    <property type="match status" value="1"/>
</dbReference>
<feature type="signal peptide" evidence="1">
    <location>
        <begin position="1"/>
        <end position="17"/>
    </location>
</feature>
<dbReference type="Proteomes" id="UP000494165">
    <property type="component" value="Unassembled WGS sequence"/>
</dbReference>
<accession>A0A8S1DRH8</accession>
<evidence type="ECO:0000313" key="2">
    <source>
        <dbReference type="EMBL" id="CAB3383361.1"/>
    </source>
</evidence>
<dbReference type="EMBL" id="CADEPI010000305">
    <property type="protein sequence ID" value="CAB3383361.1"/>
    <property type="molecule type" value="Genomic_DNA"/>
</dbReference>
<evidence type="ECO:0000313" key="3">
    <source>
        <dbReference type="Proteomes" id="UP000494165"/>
    </source>
</evidence>
<dbReference type="Gene3D" id="2.40.128.20">
    <property type="match status" value="1"/>
</dbReference>
<dbReference type="GO" id="GO:0006629">
    <property type="term" value="P:lipid metabolic process"/>
    <property type="evidence" value="ECO:0007669"/>
    <property type="project" value="TreeGrafter"/>
</dbReference>
<keyword evidence="1" id="KW-0732">Signal</keyword>
<protein>
    <recommendedName>
        <fullName evidence="4">Lipocalin/cytosolic fatty-acid binding domain-containing protein</fullName>
    </recommendedName>
</protein>
<comment type="caution">
    <text evidence="2">The sequence shown here is derived from an EMBL/GenBank/DDBJ whole genome shotgun (WGS) entry which is preliminary data.</text>
</comment>